<comment type="cofactor">
    <cofactor evidence="2">
        <name>thiamine diphosphate</name>
        <dbReference type="ChEBI" id="CHEBI:58937"/>
    </cofactor>
</comment>
<evidence type="ECO:0000256" key="21">
    <source>
        <dbReference type="ARBA" id="ARBA00041946"/>
    </source>
</evidence>
<dbReference type="InterPro" id="IPR011603">
    <property type="entry name" value="2oxoglutarate_DH_E1"/>
</dbReference>
<dbReference type="InterPro" id="IPR042179">
    <property type="entry name" value="KGD_C_sf"/>
</dbReference>
<comment type="similarity">
    <text evidence="5">Belongs to the alpha-ketoglutarate dehydrogenase family.</text>
</comment>
<evidence type="ECO:0000256" key="1">
    <source>
        <dbReference type="ARBA" id="ARBA00001946"/>
    </source>
</evidence>
<dbReference type="FunFam" id="3.40.50.12470:FF:000007">
    <property type="entry name" value="2-oxoglutarate dehydrogenase e1 mitochondrial"/>
    <property type="match status" value="1"/>
</dbReference>
<evidence type="ECO:0000256" key="5">
    <source>
        <dbReference type="ARBA" id="ARBA00006936"/>
    </source>
</evidence>
<dbReference type="FunFam" id="3.40.50.11610:FF:000003">
    <property type="entry name" value="2-oxoglutarate dehydrogenase, isoform X4"/>
    <property type="match status" value="1"/>
</dbReference>
<keyword evidence="15" id="KW-0496">Mitochondrion</keyword>
<dbReference type="Pfam" id="PF16870">
    <property type="entry name" value="OxoGdeHyase_C"/>
    <property type="match status" value="1"/>
</dbReference>
<dbReference type="InterPro" id="IPR005475">
    <property type="entry name" value="Transketolase-like_Pyr-bd"/>
</dbReference>
<dbReference type="NCBIfam" id="NF008907">
    <property type="entry name" value="PRK12270.1"/>
    <property type="match status" value="1"/>
</dbReference>
<keyword evidence="16" id="KW-0324">Glycolysis</keyword>
<comment type="function">
    <text evidence="19">The 2-oxoglutarate dehydrogenase complex catalyzes the overall conversion of 2-oxoglutarate to succinyl-CoA and CO(2). It contains multiple copies of three enzymatic components: 2-oxoglutarate dehydrogenase (E1), dihydrolipoamide succinyltransferase (E2) and lipoamide dehydrogenase (E3).</text>
</comment>
<organism evidence="26 27">
    <name type="scientific">Asbolus verrucosus</name>
    <name type="common">Desert ironclad beetle</name>
    <dbReference type="NCBI Taxonomy" id="1661398"/>
    <lineage>
        <taxon>Eukaryota</taxon>
        <taxon>Metazoa</taxon>
        <taxon>Ecdysozoa</taxon>
        <taxon>Arthropoda</taxon>
        <taxon>Hexapoda</taxon>
        <taxon>Insecta</taxon>
        <taxon>Pterygota</taxon>
        <taxon>Neoptera</taxon>
        <taxon>Endopterygota</taxon>
        <taxon>Coleoptera</taxon>
        <taxon>Polyphaga</taxon>
        <taxon>Cucujiformia</taxon>
        <taxon>Tenebrionidae</taxon>
        <taxon>Pimeliinae</taxon>
        <taxon>Asbolus</taxon>
    </lineage>
</organism>
<dbReference type="InterPro" id="IPR032106">
    <property type="entry name" value="2-oxogl_dehyd_N"/>
</dbReference>
<comment type="catalytic activity">
    <reaction evidence="24">
        <text>N(6)-[(R)-lipoyl]-L-lysyl-[protein] + 2-oxoglutarate + H(+) = N(6)-[(R)-S(8)-succinyldihydrolipoyl]-L-lysyl-[protein] + CO2</text>
        <dbReference type="Rhea" id="RHEA:12188"/>
        <dbReference type="Rhea" id="RHEA-COMP:10474"/>
        <dbReference type="Rhea" id="RHEA-COMP:20092"/>
        <dbReference type="ChEBI" id="CHEBI:15378"/>
        <dbReference type="ChEBI" id="CHEBI:16526"/>
        <dbReference type="ChEBI" id="CHEBI:16810"/>
        <dbReference type="ChEBI" id="CHEBI:83099"/>
        <dbReference type="ChEBI" id="CHEBI:83120"/>
        <dbReference type="EC" id="1.2.4.2"/>
    </reaction>
    <physiologicalReaction direction="left-to-right" evidence="24">
        <dbReference type="Rhea" id="RHEA:12189"/>
    </physiologicalReaction>
</comment>
<dbReference type="GO" id="GO:0004591">
    <property type="term" value="F:oxoglutarate dehydrogenase (succinyl-transferring) activity"/>
    <property type="evidence" value="ECO:0007669"/>
    <property type="project" value="UniProtKB-EC"/>
</dbReference>
<evidence type="ECO:0000256" key="8">
    <source>
        <dbReference type="ARBA" id="ARBA00022723"/>
    </source>
</evidence>
<keyword evidence="13" id="KW-0560">Oxidoreductase</keyword>
<dbReference type="Pfam" id="PF16078">
    <property type="entry name" value="2-oxogl_dehyd_N"/>
    <property type="match status" value="1"/>
</dbReference>
<reference evidence="26 27" key="1">
    <citation type="submission" date="2017-03" db="EMBL/GenBank/DDBJ databases">
        <title>Genome of the blue death feigning beetle - Asbolus verrucosus.</title>
        <authorList>
            <person name="Rider S.D."/>
        </authorList>
    </citation>
    <scope>NUCLEOTIDE SEQUENCE [LARGE SCALE GENOMIC DNA]</scope>
    <source>
        <strain evidence="26">Butters</strain>
        <tissue evidence="26">Head and leg muscle</tissue>
    </source>
</reference>
<protein>
    <recommendedName>
        <fullName evidence="23">2-oxoglutarate dehydrogenase complex component E1</fullName>
        <ecNumber evidence="6">1.2.4.2</ecNumber>
    </recommendedName>
    <alternativeName>
        <fullName evidence="23">2-oxoglutarate dehydrogenase complex component E1</fullName>
    </alternativeName>
    <alternativeName>
        <fullName evidence="20 21">2-oxoglutarate dehydrogenase, mitochondrial</fullName>
    </alternativeName>
    <alternativeName>
        <fullName evidence="18">Alpha-ketoglutarate dehydrogenase</fullName>
    </alternativeName>
    <alternativeName>
        <fullName evidence="22">Thiamine diphosphate (ThDP)-dependent 2-oxoglutarate dehydrogenase</fullName>
    </alternativeName>
</protein>
<dbReference type="GO" id="GO:0006099">
    <property type="term" value="P:tricarboxylic acid cycle"/>
    <property type="evidence" value="ECO:0007669"/>
    <property type="project" value="TreeGrafter"/>
</dbReference>
<dbReference type="Gene3D" id="3.40.50.11610">
    <property type="entry name" value="Multifunctional 2-oxoglutarate metabolism enzyme, C-terminal domain"/>
    <property type="match status" value="1"/>
</dbReference>
<dbReference type="InterPro" id="IPR029061">
    <property type="entry name" value="THDP-binding"/>
</dbReference>
<keyword evidence="27" id="KW-1185">Reference proteome</keyword>
<dbReference type="Gene3D" id="1.10.287.1150">
    <property type="entry name" value="TPP helical domain"/>
    <property type="match status" value="1"/>
</dbReference>
<dbReference type="GO" id="GO:0030976">
    <property type="term" value="F:thiamine pyrophosphate binding"/>
    <property type="evidence" value="ECO:0007669"/>
    <property type="project" value="InterPro"/>
</dbReference>
<evidence type="ECO:0000256" key="10">
    <source>
        <dbReference type="ARBA" id="ARBA00022842"/>
    </source>
</evidence>
<proteinExistence type="inferred from homology"/>
<keyword evidence="10" id="KW-0460">Magnesium</keyword>
<dbReference type="CDD" id="cd02016">
    <property type="entry name" value="TPP_E1_OGDC_like"/>
    <property type="match status" value="1"/>
</dbReference>
<evidence type="ECO:0000256" key="24">
    <source>
        <dbReference type="ARBA" id="ARBA00051042"/>
    </source>
</evidence>
<dbReference type="SMART" id="SM00861">
    <property type="entry name" value="Transket_pyr"/>
    <property type="match status" value="1"/>
</dbReference>
<comment type="cofactor">
    <cofactor evidence="1">
        <name>Mg(2+)</name>
        <dbReference type="ChEBI" id="CHEBI:18420"/>
    </cofactor>
</comment>
<evidence type="ECO:0000256" key="20">
    <source>
        <dbReference type="ARBA" id="ARBA00040267"/>
    </source>
</evidence>
<dbReference type="GO" id="GO:0005634">
    <property type="term" value="C:nucleus"/>
    <property type="evidence" value="ECO:0007669"/>
    <property type="project" value="UniProtKB-SubCell"/>
</dbReference>
<evidence type="ECO:0000256" key="9">
    <source>
        <dbReference type="ARBA" id="ARBA00022837"/>
    </source>
</evidence>
<dbReference type="STRING" id="1661398.A0A482W0D9"/>
<evidence type="ECO:0000313" key="27">
    <source>
        <dbReference type="Proteomes" id="UP000292052"/>
    </source>
</evidence>
<dbReference type="GO" id="GO:0006096">
    <property type="term" value="P:glycolytic process"/>
    <property type="evidence" value="ECO:0007669"/>
    <property type="project" value="UniProtKB-KW"/>
</dbReference>
<keyword evidence="17" id="KW-0539">Nucleus</keyword>
<dbReference type="NCBIfam" id="NF006914">
    <property type="entry name" value="PRK09404.1"/>
    <property type="match status" value="1"/>
</dbReference>
<dbReference type="FunFam" id="3.40.50.970:FF:000002">
    <property type="entry name" value="2-oxoglutarate dehydrogenase, E1 component"/>
    <property type="match status" value="1"/>
</dbReference>
<dbReference type="Pfam" id="PF02779">
    <property type="entry name" value="Transket_pyr"/>
    <property type="match status" value="1"/>
</dbReference>
<evidence type="ECO:0000256" key="14">
    <source>
        <dbReference type="ARBA" id="ARBA00023052"/>
    </source>
</evidence>
<dbReference type="EC" id="1.2.4.2" evidence="6"/>
<name>A0A482W0D9_ASBVE</name>
<evidence type="ECO:0000256" key="7">
    <source>
        <dbReference type="ARBA" id="ARBA00022499"/>
    </source>
</evidence>
<gene>
    <name evidence="26" type="ORF">BDFB_001398</name>
</gene>
<feature type="domain" description="Transketolase-like pyrimidine-binding" evidence="25">
    <location>
        <begin position="625"/>
        <end position="838"/>
    </location>
</feature>
<dbReference type="Gene3D" id="3.40.50.970">
    <property type="match status" value="1"/>
</dbReference>
<evidence type="ECO:0000256" key="17">
    <source>
        <dbReference type="ARBA" id="ARBA00023242"/>
    </source>
</evidence>
<evidence type="ECO:0000256" key="3">
    <source>
        <dbReference type="ARBA" id="ARBA00004123"/>
    </source>
</evidence>
<evidence type="ECO:0000256" key="23">
    <source>
        <dbReference type="ARBA" id="ARBA00042984"/>
    </source>
</evidence>
<dbReference type="SUPFAM" id="SSF52518">
    <property type="entry name" value="Thiamin diphosphate-binding fold (THDP-binding)"/>
    <property type="match status" value="2"/>
</dbReference>
<dbReference type="Proteomes" id="UP000292052">
    <property type="component" value="Unassembled WGS sequence"/>
</dbReference>
<evidence type="ECO:0000256" key="4">
    <source>
        <dbReference type="ARBA" id="ARBA00004173"/>
    </source>
</evidence>
<dbReference type="EMBL" id="QDEB01043005">
    <property type="protein sequence ID" value="RZC38476.1"/>
    <property type="molecule type" value="Genomic_DNA"/>
</dbReference>
<keyword evidence="9" id="KW-0106">Calcium</keyword>
<dbReference type="GO" id="GO:0046872">
    <property type="term" value="F:metal ion binding"/>
    <property type="evidence" value="ECO:0007669"/>
    <property type="project" value="UniProtKB-KW"/>
</dbReference>
<evidence type="ECO:0000256" key="6">
    <source>
        <dbReference type="ARBA" id="ARBA00012280"/>
    </source>
</evidence>
<evidence type="ECO:0000256" key="19">
    <source>
        <dbReference type="ARBA" id="ARBA00037426"/>
    </source>
</evidence>
<dbReference type="AlphaFoldDB" id="A0A482W0D9"/>
<dbReference type="PANTHER" id="PTHR23152:SF4">
    <property type="entry name" value="2-OXOADIPATE DEHYDROGENASE COMPLEX COMPONENT E1"/>
    <property type="match status" value="1"/>
</dbReference>
<keyword evidence="8" id="KW-0479">Metal-binding</keyword>
<dbReference type="Gene3D" id="3.40.50.12470">
    <property type="match status" value="1"/>
</dbReference>
<evidence type="ECO:0000256" key="15">
    <source>
        <dbReference type="ARBA" id="ARBA00023128"/>
    </source>
</evidence>
<dbReference type="FunFam" id="1.10.287.1150:FF:000001">
    <property type="entry name" value="2-oxoglutarate dehydrogenase, mitochondrial isoform X1"/>
    <property type="match status" value="1"/>
</dbReference>
<evidence type="ECO:0000256" key="22">
    <source>
        <dbReference type="ARBA" id="ARBA00042799"/>
    </source>
</evidence>
<evidence type="ECO:0000313" key="26">
    <source>
        <dbReference type="EMBL" id="RZC38476.1"/>
    </source>
</evidence>
<dbReference type="InterPro" id="IPR001017">
    <property type="entry name" value="DH_E1"/>
</dbReference>
<evidence type="ECO:0000256" key="13">
    <source>
        <dbReference type="ARBA" id="ARBA00023002"/>
    </source>
</evidence>
<evidence type="ECO:0000256" key="12">
    <source>
        <dbReference type="ARBA" id="ARBA00022946"/>
    </source>
</evidence>
<dbReference type="OrthoDB" id="413077at2759"/>
<dbReference type="GO" id="GO:0005739">
    <property type="term" value="C:mitochondrion"/>
    <property type="evidence" value="ECO:0007669"/>
    <property type="project" value="UniProtKB-SubCell"/>
</dbReference>
<evidence type="ECO:0000256" key="16">
    <source>
        <dbReference type="ARBA" id="ARBA00023152"/>
    </source>
</evidence>
<evidence type="ECO:0000256" key="2">
    <source>
        <dbReference type="ARBA" id="ARBA00001964"/>
    </source>
</evidence>
<sequence length="989" mass="112688">MNCVKLLVSKAPALQNFTKYFIPFRNESFLTGTSSQYIEDMYTVWLKDPSKVHSSWDSYFRNSVYSPPPNLGSLQKNEVPVAHYYSRVKPNELDPTNKAIEKHLNVQAVIRSYQARGHLVAQLDPLSIMYDPNTSHSDRYGSPPQELVKNYSLGEEDMNKIFKLPVTTFIGGDEKELPLKDILRRLEMAYCRHIGVEFMYIDNLRERNFIREKMEKPGVMEISNEKKRLILARLTRATEFEMFLARKWASVKRFGLEGCEMLIPAIKQIIDRSSELGVEHFVIGLAHRGRLNVLANVCRKPLYQIFTQFATLEPADVGSGDVKYHLGTHSERLNRATNKNVKLTLVANPSHLEIVNGVVLGRTRAEQFYRGDDEGKKVIAIIIHGDASYAGQGSVYETLHLSSLPCYTTHGIISIVVNNQVGFTTDPRHSRSSRYCSDVGHVVNAPIFHVNADDPESVIHCCNVAAEWRARFKKDIVLDIVGYRRNGHNESDEPMFTQPLMYTKIKSHKPILQKYSEQLVKEKVVTDKEVQEEQQKYTKICEDEYLKASKETQIRLKDWLDSPWSGFFEGKDQNKMLSTGVPEATLMHIGKKFSSLPPPQLEFVVHKGLERILKQREVMVQQRTIDWSLGEAMAIGSLVKDGVHVRLSGQDVERGTFSHRHHVLHHQTKDRTTYQPLSNLFPDQAPYTVCNSSLSECGVLSFEVGFSMTSPHSLIMWEAQFGDFANMAQCIFDQFICSGEAKWMRQNGIVVLLPHGYDGMGPEHSSARIERYLQLCDDDPDVVPPESPTVALKQLHDCNWIVANCTTPANLFHIWRRQIALPFRKPLILFTPKNLLRHPEARSSFDDMLEGTEFKRVIPDDGEGSKNPGGVKKLLFCSGKVFYDVRKARDEKKLEKEILIVRVEQLSPFPYDLIKKECDKYATAKICWLQEEPKNNGAYTYALPRMQTLLKKTREVTYVGRPPAAAPATGTKAIHNKEVENLLRDATAL</sequence>
<dbReference type="GO" id="GO:0045252">
    <property type="term" value="C:oxoglutarate dehydrogenase complex"/>
    <property type="evidence" value="ECO:0007669"/>
    <property type="project" value="TreeGrafter"/>
</dbReference>
<keyword evidence="12" id="KW-0809">Transit peptide</keyword>
<keyword evidence="11" id="KW-0832">Ubl conjugation</keyword>
<dbReference type="PIRSF" id="PIRSF000157">
    <property type="entry name" value="Oxoglu_dh_E1"/>
    <property type="match status" value="1"/>
</dbReference>
<accession>A0A482W0D9</accession>
<evidence type="ECO:0000256" key="18">
    <source>
        <dbReference type="ARBA" id="ARBA00030680"/>
    </source>
</evidence>
<comment type="caution">
    <text evidence="26">The sequence shown here is derived from an EMBL/GenBank/DDBJ whole genome shotgun (WGS) entry which is preliminary data.</text>
</comment>
<dbReference type="InterPro" id="IPR031717">
    <property type="entry name" value="ODO-1/KGD_C"/>
</dbReference>
<keyword evidence="7" id="KW-1017">Isopeptide bond</keyword>
<evidence type="ECO:0000256" key="11">
    <source>
        <dbReference type="ARBA" id="ARBA00022843"/>
    </source>
</evidence>
<keyword evidence="14" id="KW-0786">Thiamine pyrophosphate</keyword>
<dbReference type="Pfam" id="PF00676">
    <property type="entry name" value="E1_dh"/>
    <property type="match status" value="1"/>
</dbReference>
<dbReference type="NCBIfam" id="TIGR00239">
    <property type="entry name" value="2oxo_dh_E1"/>
    <property type="match status" value="1"/>
</dbReference>
<evidence type="ECO:0000259" key="25">
    <source>
        <dbReference type="SMART" id="SM00861"/>
    </source>
</evidence>
<comment type="subcellular location">
    <subcellularLocation>
        <location evidence="4">Mitochondrion</location>
    </subcellularLocation>
    <subcellularLocation>
        <location evidence="3">Nucleus</location>
    </subcellularLocation>
</comment>
<dbReference type="PANTHER" id="PTHR23152">
    <property type="entry name" value="2-OXOGLUTARATE DEHYDROGENASE"/>
    <property type="match status" value="1"/>
</dbReference>